<gene>
    <name evidence="1" type="ORF">AVEN_178118_1</name>
</gene>
<sequence>MEQKEAEFSSQMTPYKLIGLVYKDRVATHLLKNAGILQVSDRSLYKHKILNYICDIYGLIHHPCLNHDQRLNDGFDKGIMVKGWSVRFPGDHYIFIGPCTTCYACLELYGEVEQDCIPFQYRLHNLTDRWYERPSPW</sequence>
<name>A0A4Y2M917_ARAVE</name>
<reference evidence="1 2" key="1">
    <citation type="journal article" date="2019" name="Sci. Rep.">
        <title>Orb-weaving spider Araneus ventricosus genome elucidates the spidroin gene catalogue.</title>
        <authorList>
            <person name="Kono N."/>
            <person name="Nakamura H."/>
            <person name="Ohtoshi R."/>
            <person name="Moran D.A.P."/>
            <person name="Shinohara A."/>
            <person name="Yoshida Y."/>
            <person name="Fujiwara M."/>
            <person name="Mori M."/>
            <person name="Tomita M."/>
            <person name="Arakawa K."/>
        </authorList>
    </citation>
    <scope>NUCLEOTIDE SEQUENCE [LARGE SCALE GENOMIC DNA]</scope>
</reference>
<dbReference type="EMBL" id="BGPR01006916">
    <property type="protein sequence ID" value="GBN22870.1"/>
    <property type="molecule type" value="Genomic_DNA"/>
</dbReference>
<comment type="caution">
    <text evidence="1">The sequence shown here is derived from an EMBL/GenBank/DDBJ whole genome shotgun (WGS) entry which is preliminary data.</text>
</comment>
<dbReference type="AlphaFoldDB" id="A0A4Y2M917"/>
<keyword evidence="2" id="KW-1185">Reference proteome</keyword>
<protein>
    <submittedName>
        <fullName evidence="1">Uncharacterized protein</fullName>
    </submittedName>
</protein>
<evidence type="ECO:0000313" key="1">
    <source>
        <dbReference type="EMBL" id="GBN22870.1"/>
    </source>
</evidence>
<proteinExistence type="predicted"/>
<dbReference type="Proteomes" id="UP000499080">
    <property type="component" value="Unassembled WGS sequence"/>
</dbReference>
<evidence type="ECO:0000313" key="2">
    <source>
        <dbReference type="Proteomes" id="UP000499080"/>
    </source>
</evidence>
<organism evidence="1 2">
    <name type="scientific">Araneus ventricosus</name>
    <name type="common">Orbweaver spider</name>
    <name type="synonym">Epeira ventricosa</name>
    <dbReference type="NCBI Taxonomy" id="182803"/>
    <lineage>
        <taxon>Eukaryota</taxon>
        <taxon>Metazoa</taxon>
        <taxon>Ecdysozoa</taxon>
        <taxon>Arthropoda</taxon>
        <taxon>Chelicerata</taxon>
        <taxon>Arachnida</taxon>
        <taxon>Araneae</taxon>
        <taxon>Araneomorphae</taxon>
        <taxon>Entelegynae</taxon>
        <taxon>Araneoidea</taxon>
        <taxon>Araneidae</taxon>
        <taxon>Araneus</taxon>
    </lineage>
</organism>
<accession>A0A4Y2M917</accession>